<reference evidence="1" key="1">
    <citation type="submission" date="2022-11" db="UniProtKB">
        <authorList>
            <consortium name="EnsemblMetazoa"/>
        </authorList>
    </citation>
    <scope>IDENTIFICATION</scope>
</reference>
<dbReference type="RefSeq" id="XP_038059502.1">
    <property type="nucleotide sequence ID" value="XM_038203574.1"/>
</dbReference>
<name>A0A914A6L0_PATMI</name>
<dbReference type="InterPro" id="IPR011042">
    <property type="entry name" value="6-blade_b-propeller_TolB-like"/>
</dbReference>
<dbReference type="Gene3D" id="2.120.10.30">
    <property type="entry name" value="TolB, C-terminal domain"/>
    <property type="match status" value="1"/>
</dbReference>
<dbReference type="AlphaFoldDB" id="A0A914A6L0"/>
<dbReference type="SUPFAM" id="SSF101898">
    <property type="entry name" value="NHL repeat"/>
    <property type="match status" value="1"/>
</dbReference>
<evidence type="ECO:0000313" key="1">
    <source>
        <dbReference type="EnsemblMetazoa" id="XP_038059502.1"/>
    </source>
</evidence>
<dbReference type="EnsemblMetazoa" id="XM_038203574.1">
    <property type="protein sequence ID" value="XP_038059502.1"/>
    <property type="gene ID" value="LOC119730592"/>
</dbReference>
<proteinExistence type="predicted"/>
<protein>
    <submittedName>
        <fullName evidence="1">Uncharacterized protein</fullName>
    </submittedName>
</protein>
<accession>A0A914A6L0</accession>
<organism evidence="1 2">
    <name type="scientific">Patiria miniata</name>
    <name type="common">Bat star</name>
    <name type="synonym">Asterina miniata</name>
    <dbReference type="NCBI Taxonomy" id="46514"/>
    <lineage>
        <taxon>Eukaryota</taxon>
        <taxon>Metazoa</taxon>
        <taxon>Echinodermata</taxon>
        <taxon>Eleutherozoa</taxon>
        <taxon>Asterozoa</taxon>
        <taxon>Asteroidea</taxon>
        <taxon>Valvatacea</taxon>
        <taxon>Valvatida</taxon>
        <taxon>Asterinidae</taxon>
        <taxon>Patiria</taxon>
    </lineage>
</organism>
<sequence length="222" mass="24461">MPLSQKLQLLGLVNPSHVSVTTNDLLVILDYPKVKIFNRAYQQCLHHFQPGPDLHSIPSCLAVDKNLIAVGYDDKEKISLHNLNGCLIKVLSAPMMGEHLSIHRQQFVYISRDKKKLQAVDINGKSIFSSDIHGNPSDSQAHGLCHDSEGDIYVAVHAGRLKEGEIQHFSPDGTYTGCVHRVRGYPAGIAFTPASDLAIAAERSVKIYPSGPTIHRQNALRK</sequence>
<evidence type="ECO:0000313" key="2">
    <source>
        <dbReference type="Proteomes" id="UP000887568"/>
    </source>
</evidence>
<dbReference type="GeneID" id="119730592"/>
<dbReference type="Proteomes" id="UP000887568">
    <property type="component" value="Unplaced"/>
</dbReference>
<dbReference type="OrthoDB" id="10458503at2759"/>
<keyword evidence="2" id="KW-1185">Reference proteome</keyword>